<dbReference type="PATRIC" id="fig|1432656.3.peg.1650"/>
<accession>A0A0X1KNG3</accession>
<dbReference type="STRING" id="1432656.X802_08470"/>
<evidence type="ECO:0000313" key="3">
    <source>
        <dbReference type="Proteomes" id="UP000062043"/>
    </source>
</evidence>
<dbReference type="AlphaFoldDB" id="A0A0X1KNG3"/>
<gene>
    <name evidence="2" type="ORF">X802_08470</name>
</gene>
<keyword evidence="1" id="KW-0472">Membrane</keyword>
<dbReference type="KEGG" id="tgy:X802_08470"/>
<name>A0A0X1KNG3_9EURY</name>
<keyword evidence="1" id="KW-1133">Transmembrane helix</keyword>
<feature type="transmembrane region" description="Helical" evidence="1">
    <location>
        <begin position="7"/>
        <end position="28"/>
    </location>
</feature>
<dbReference type="EMBL" id="CP007140">
    <property type="protein sequence ID" value="AJC72799.1"/>
    <property type="molecule type" value="Genomic_DNA"/>
</dbReference>
<dbReference type="Proteomes" id="UP000062043">
    <property type="component" value="Chromosome"/>
</dbReference>
<dbReference type="RefSeq" id="WP_062372762.1">
    <property type="nucleotide sequence ID" value="NZ_CP007140.1"/>
</dbReference>
<sequence>MAMGRRIVTSLPYGLAFGTLFYIIGGVAQNVFPSITPELAAALGFTAAVTINLAEKEYKEQKQA</sequence>
<reference evidence="2 3" key="1">
    <citation type="submission" date="2014-01" db="EMBL/GenBank/DDBJ databases">
        <title>Genome sequencing of Thermococcus guaymasensis.</title>
        <authorList>
            <person name="Zhang X."/>
            <person name="Alvare G."/>
            <person name="Fristensky B."/>
            <person name="Chen L."/>
            <person name="Suen T."/>
            <person name="Chen Q."/>
            <person name="Ma K."/>
        </authorList>
    </citation>
    <scope>NUCLEOTIDE SEQUENCE [LARGE SCALE GENOMIC DNA]</scope>
    <source>
        <strain evidence="2 3">DSM 11113</strain>
    </source>
</reference>
<evidence type="ECO:0000313" key="2">
    <source>
        <dbReference type="EMBL" id="AJC72799.1"/>
    </source>
</evidence>
<protein>
    <submittedName>
        <fullName evidence="2">Uncharacterized protein</fullName>
    </submittedName>
</protein>
<proteinExistence type="predicted"/>
<keyword evidence="1" id="KW-0812">Transmembrane</keyword>
<dbReference type="GeneID" id="27135683"/>
<feature type="transmembrane region" description="Helical" evidence="1">
    <location>
        <begin position="34"/>
        <end position="54"/>
    </location>
</feature>
<evidence type="ECO:0000256" key="1">
    <source>
        <dbReference type="SAM" id="Phobius"/>
    </source>
</evidence>
<keyword evidence="3" id="KW-1185">Reference proteome</keyword>
<organism evidence="2 3">
    <name type="scientific">Thermococcus guaymasensis DSM 11113</name>
    <dbReference type="NCBI Taxonomy" id="1432656"/>
    <lineage>
        <taxon>Archaea</taxon>
        <taxon>Methanobacteriati</taxon>
        <taxon>Methanobacteriota</taxon>
        <taxon>Thermococci</taxon>
        <taxon>Thermococcales</taxon>
        <taxon>Thermococcaceae</taxon>
        <taxon>Thermococcus</taxon>
    </lineage>
</organism>